<dbReference type="InterPro" id="IPR012810">
    <property type="entry name" value="TreS/a-amylase_N"/>
</dbReference>
<protein>
    <recommendedName>
        <fullName evidence="6">Maltokinase</fullName>
        <ecNumber evidence="4">2.7.1.175</ecNumber>
        <ecNumber evidence="5">5.4.99.16</ecNumber>
    </recommendedName>
    <alternativeName>
        <fullName evidence="14">Maltose alpha-D-glucosyltransferase</fullName>
    </alternativeName>
    <alternativeName>
        <fullName evidence="13">Maltose-1-phosphate synthase</fullName>
    </alternativeName>
</protein>
<dbReference type="GO" id="GO:0005524">
    <property type="term" value="F:ATP binding"/>
    <property type="evidence" value="ECO:0007669"/>
    <property type="project" value="UniProtKB-KW"/>
</dbReference>
<accession>A0AAW3PI13</accession>
<evidence type="ECO:0000256" key="4">
    <source>
        <dbReference type="ARBA" id="ARBA00011962"/>
    </source>
</evidence>
<dbReference type="AlphaFoldDB" id="A0AAW3PI13"/>
<sequence>MNREDSLDDVRRAQFPSLAPAGTPRRRRSRRRAPALCADDPLWYKDAIIYQVHVKSFYDSNNDGIGDFPGLIMKLDYIAELGVDTIWLLPFYPSPRRDDGYDIADYRDVHPDYGTLADVRRFIREAHARGIRVITELVINHTSDQHPWFQRARRAKRGSMHRDYYVWSDTDTKYAGTRIIFLDTETSNWTHDPIAGQYYWHRFYSHQPDLNFDNPAVVREVLQVMRFWLDLGIDGLRLDAVPYLVEREGTNNENLPETHAILKRIRATIDAEYPNRMLLAEANQWPEDVQEYFGHEDECHMAFHFPLMPRIYMSIASEDRFPIVDIMRQTPALAPSNQWAVFLRNHDELTLEMVTDSERDLLWQTYASDRRARLNLGIRRRLAPLMERDRRRIELINSLLLSMPGTPVIYYGDELGMGDNIHLGDRDGVRTPMQWSSDRNGGFSRADPELLVLPPVMGSLYGYDAINVEAQTRDPHSLLNWTRRILATRRATQSFGRGTIRFLRPENRKVLAYLRELEGHETVLCVANLSRSSQAVELDLSEFAGRVPIEMTSDSAFPPIGQLTYLLTFPPYGFLWFVLSEHGREPSWRQPHAEPLPEYVTIVMRRGDARPDVGQLHALAHDALASWLARRRWFASKDRKIGDAWLNVVTPIPDEPFQYAEAWVSASDGGVERYVVPLAAAWGGETSHPLFVQLALARVRRGHTVGYLTDAFALPAFARGMLRKLRDGATVPTSDGGRLEFLPEQALAALDPGDDAEVRWLAAEQSNSSLVIGDEIVLKLVRKVAHGIHPEAEMSRHLTRIGYANTATLAGEVVHVDPDGSPHTVAILQRYVDNQGDAWTRSFDFLKRAVDELALPAVADGEAAEADEEPDALLGYAAFAGIVGTRLGQLHVALAQPSDDPAFTPERATPEHVDGWSLDAIASFRHALDVLATRLDALEALDPAARAAADTLLASRDAAIQALGELVPRTLDAQCTRIHGDFHLGQVLDVQGDALLIDFEGEPARPLERRRAKSHPLRDVAGFLRSLSYVSATAQFAIEKAPPQAAGRKRALFDRFGQAAADRFVECYRAAADQAPERFVDPRYADRLLALFLIDKASYELCYEAANRPDWLGVPVGGLAALVERLLDAEHASDNGGTR</sequence>
<proteinExistence type="inferred from homology"/>
<dbReference type="InterPro" id="IPR011009">
    <property type="entry name" value="Kinase-like_dom_sf"/>
</dbReference>
<keyword evidence="8" id="KW-0479">Metal-binding</keyword>
<dbReference type="GO" id="GO:0046872">
    <property type="term" value="F:metal ion binding"/>
    <property type="evidence" value="ECO:0007669"/>
    <property type="project" value="UniProtKB-KW"/>
</dbReference>
<feature type="domain" description="Glycosyl hydrolase family 13 catalytic" evidence="17">
    <location>
        <begin position="51"/>
        <end position="445"/>
    </location>
</feature>
<dbReference type="InterPro" id="IPR045857">
    <property type="entry name" value="O16G_dom_2"/>
</dbReference>
<dbReference type="InterPro" id="IPR013780">
    <property type="entry name" value="Glyco_hydro_b"/>
</dbReference>
<dbReference type="Proteomes" id="UP000063236">
    <property type="component" value="Unassembled WGS sequence"/>
</dbReference>
<dbReference type="SUPFAM" id="SSF51445">
    <property type="entry name" value="(Trans)glycosidases"/>
    <property type="match status" value="1"/>
</dbReference>
<dbReference type="EC" id="5.4.99.16" evidence="5"/>
<dbReference type="InterPro" id="IPR040999">
    <property type="entry name" value="Mak_N_cap"/>
</dbReference>
<evidence type="ECO:0000259" key="17">
    <source>
        <dbReference type="SMART" id="SM00642"/>
    </source>
</evidence>
<reference evidence="18 19" key="1">
    <citation type="submission" date="2015-11" db="EMBL/GenBank/DDBJ databases">
        <title>Expanding the genomic diversity of Burkholderia species for the development of highly accurate diagnostics.</title>
        <authorList>
            <person name="Sahl J."/>
            <person name="Keim P."/>
            <person name="Wagner D."/>
        </authorList>
    </citation>
    <scope>NUCLEOTIDE SEQUENCE [LARGE SCALE GENOMIC DNA]</scope>
    <source>
        <strain evidence="18 19">MSMB378WGS</strain>
    </source>
</reference>
<keyword evidence="9" id="KW-0547">Nucleotide-binding</keyword>
<evidence type="ECO:0000256" key="15">
    <source>
        <dbReference type="ARBA" id="ARBA00049067"/>
    </source>
</evidence>
<keyword evidence="11" id="KW-0067">ATP-binding</keyword>
<comment type="catalytic activity">
    <reaction evidence="15">
        <text>D-maltose + ATP = alpha-maltose 1-phosphate + ADP + H(+)</text>
        <dbReference type="Rhea" id="RHEA:31915"/>
        <dbReference type="ChEBI" id="CHEBI:15378"/>
        <dbReference type="ChEBI" id="CHEBI:17306"/>
        <dbReference type="ChEBI" id="CHEBI:30616"/>
        <dbReference type="ChEBI" id="CHEBI:63576"/>
        <dbReference type="ChEBI" id="CHEBI:456216"/>
        <dbReference type="EC" id="2.7.1.175"/>
    </reaction>
</comment>
<dbReference type="EC" id="2.7.1.175" evidence="4"/>
<evidence type="ECO:0000256" key="14">
    <source>
        <dbReference type="ARBA" id="ARBA00031378"/>
    </source>
</evidence>
<evidence type="ECO:0000256" key="2">
    <source>
        <dbReference type="ARBA" id="ARBA00005496"/>
    </source>
</evidence>
<dbReference type="PANTHER" id="PTHR10357">
    <property type="entry name" value="ALPHA-AMYLASE FAMILY MEMBER"/>
    <property type="match status" value="1"/>
</dbReference>
<evidence type="ECO:0000256" key="1">
    <source>
        <dbReference type="ARBA" id="ARBA00001595"/>
    </source>
</evidence>
<comment type="similarity">
    <text evidence="3">Belongs to the aminoglycoside phosphotransferase family.</text>
</comment>
<comment type="similarity">
    <text evidence="2">Belongs to the glycosyl hydrolase 13 family. TreS subfamily.</text>
</comment>
<organism evidence="18 19">
    <name type="scientific">Burkholderia diffusa</name>
    <dbReference type="NCBI Taxonomy" id="488732"/>
    <lineage>
        <taxon>Bacteria</taxon>
        <taxon>Pseudomonadati</taxon>
        <taxon>Pseudomonadota</taxon>
        <taxon>Betaproteobacteria</taxon>
        <taxon>Burkholderiales</taxon>
        <taxon>Burkholderiaceae</taxon>
        <taxon>Burkholderia</taxon>
        <taxon>Burkholderia cepacia complex</taxon>
    </lineage>
</organism>
<dbReference type="Gene3D" id="3.20.20.80">
    <property type="entry name" value="Glycosidases"/>
    <property type="match status" value="1"/>
</dbReference>
<evidence type="ECO:0000256" key="13">
    <source>
        <dbReference type="ARBA" id="ARBA00031251"/>
    </source>
</evidence>
<dbReference type="Gene3D" id="3.90.1200.10">
    <property type="match status" value="1"/>
</dbReference>
<dbReference type="Pfam" id="PF16657">
    <property type="entry name" value="Malt_amylase_C"/>
    <property type="match status" value="1"/>
</dbReference>
<dbReference type="EMBL" id="LPJV01000022">
    <property type="protein sequence ID" value="KWF55494.1"/>
    <property type="molecule type" value="Genomic_DNA"/>
</dbReference>
<evidence type="ECO:0000256" key="3">
    <source>
        <dbReference type="ARBA" id="ARBA00006219"/>
    </source>
</evidence>
<dbReference type="SUPFAM" id="SSF56112">
    <property type="entry name" value="Protein kinase-like (PK-like)"/>
    <property type="match status" value="1"/>
</dbReference>
<dbReference type="CDD" id="cd11334">
    <property type="entry name" value="AmyAc_TreS"/>
    <property type="match status" value="1"/>
</dbReference>
<evidence type="ECO:0000256" key="9">
    <source>
        <dbReference type="ARBA" id="ARBA00022741"/>
    </source>
</evidence>
<evidence type="ECO:0000256" key="8">
    <source>
        <dbReference type="ARBA" id="ARBA00022723"/>
    </source>
</evidence>
<evidence type="ECO:0000256" key="10">
    <source>
        <dbReference type="ARBA" id="ARBA00022837"/>
    </source>
</evidence>
<dbReference type="InterPro" id="IPR006047">
    <property type="entry name" value="GH13_cat_dom"/>
</dbReference>
<evidence type="ECO:0000313" key="18">
    <source>
        <dbReference type="EMBL" id="KWF55494.1"/>
    </source>
</evidence>
<feature type="region of interest" description="Disordered" evidence="16">
    <location>
        <begin position="1"/>
        <end position="32"/>
    </location>
</feature>
<comment type="catalytic activity">
    <reaction evidence="1">
        <text>D-maltose = alpha,alpha-trehalose</text>
        <dbReference type="Rhea" id="RHEA:15145"/>
        <dbReference type="ChEBI" id="CHEBI:16551"/>
        <dbReference type="ChEBI" id="CHEBI:17306"/>
        <dbReference type="EC" id="5.4.99.16"/>
    </reaction>
</comment>
<evidence type="ECO:0000256" key="12">
    <source>
        <dbReference type="ARBA" id="ARBA00023235"/>
    </source>
</evidence>
<dbReference type="GO" id="GO:0047471">
    <property type="term" value="F:maltose alpha-D-glucosyltransferase activity"/>
    <property type="evidence" value="ECO:0007669"/>
    <property type="project" value="UniProtKB-EC"/>
</dbReference>
<dbReference type="InterPro" id="IPR017853">
    <property type="entry name" value="GH"/>
</dbReference>
<keyword evidence="10" id="KW-0106">Calcium</keyword>
<keyword evidence="7" id="KW-0808">Transferase</keyword>
<gene>
    <name evidence="18" type="ORF">WL88_00565</name>
</gene>
<dbReference type="InterPro" id="IPR032091">
    <property type="entry name" value="Malt_amylase-like_C"/>
</dbReference>
<dbReference type="PANTHER" id="PTHR10357:SF219">
    <property type="entry name" value="MALTOSE ALPHA-D-GLUCOSYLTRANSFERASE"/>
    <property type="match status" value="1"/>
</dbReference>
<dbReference type="GO" id="GO:0005975">
    <property type="term" value="P:carbohydrate metabolic process"/>
    <property type="evidence" value="ECO:0007669"/>
    <property type="project" value="InterPro"/>
</dbReference>
<dbReference type="FunFam" id="3.20.20.80:FF:000055">
    <property type="entry name" value="Trehalose synthase"/>
    <property type="match status" value="1"/>
</dbReference>
<comment type="caution">
    <text evidence="18">The sequence shown here is derived from an EMBL/GenBank/DDBJ whole genome shotgun (WGS) entry which is preliminary data.</text>
</comment>
<evidence type="ECO:0000256" key="7">
    <source>
        <dbReference type="ARBA" id="ARBA00022679"/>
    </source>
</evidence>
<evidence type="ECO:0000256" key="5">
    <source>
        <dbReference type="ARBA" id="ARBA00012619"/>
    </source>
</evidence>
<evidence type="ECO:0000256" key="11">
    <source>
        <dbReference type="ARBA" id="ARBA00022840"/>
    </source>
</evidence>
<dbReference type="SMART" id="SM00642">
    <property type="entry name" value="Aamy"/>
    <property type="match status" value="1"/>
</dbReference>
<dbReference type="GO" id="GO:0016740">
    <property type="term" value="F:transferase activity"/>
    <property type="evidence" value="ECO:0007669"/>
    <property type="project" value="UniProtKB-KW"/>
</dbReference>
<feature type="compositionally biased region" description="Basic and acidic residues" evidence="16">
    <location>
        <begin position="1"/>
        <end position="12"/>
    </location>
</feature>
<dbReference type="Pfam" id="PF00128">
    <property type="entry name" value="Alpha-amylase"/>
    <property type="match status" value="1"/>
</dbReference>
<dbReference type="NCBIfam" id="TIGR02457">
    <property type="entry name" value="TreS_Cterm"/>
    <property type="match status" value="1"/>
</dbReference>
<dbReference type="RefSeq" id="WP_059593949.1">
    <property type="nucleotide sequence ID" value="NZ_LOUX01000013.1"/>
</dbReference>
<name>A0AAW3PI13_9BURK</name>
<dbReference type="InterPro" id="IPR012811">
    <property type="entry name" value="TreS_maltokin_C_dom"/>
</dbReference>
<keyword evidence="12" id="KW-0413">Isomerase</keyword>
<dbReference type="SUPFAM" id="SSF51011">
    <property type="entry name" value="Glycosyl hydrolase domain"/>
    <property type="match status" value="1"/>
</dbReference>
<dbReference type="NCBIfam" id="TIGR02456">
    <property type="entry name" value="treS_nterm"/>
    <property type="match status" value="1"/>
</dbReference>
<dbReference type="Gene3D" id="2.60.40.1180">
    <property type="entry name" value="Golgi alpha-mannosidase II"/>
    <property type="match status" value="1"/>
</dbReference>
<evidence type="ECO:0000256" key="6">
    <source>
        <dbReference type="ARBA" id="ARBA00013882"/>
    </source>
</evidence>
<evidence type="ECO:0000313" key="19">
    <source>
        <dbReference type="Proteomes" id="UP000063236"/>
    </source>
</evidence>
<evidence type="ECO:0000256" key="16">
    <source>
        <dbReference type="SAM" id="MobiDB-lite"/>
    </source>
</evidence>
<dbReference type="Pfam" id="PF18085">
    <property type="entry name" value="Mak_N_cap"/>
    <property type="match status" value="1"/>
</dbReference>
<dbReference type="Gene3D" id="3.90.400.10">
    <property type="entry name" value="Oligo-1,6-glucosidase, Domain 2"/>
    <property type="match status" value="1"/>
</dbReference>